<reference evidence="2 3" key="1">
    <citation type="submission" date="2014-04" db="EMBL/GenBank/DDBJ databases">
        <authorList>
            <consortium name="DOE Joint Genome Institute"/>
            <person name="Kuo A."/>
            <person name="Gay G."/>
            <person name="Dore J."/>
            <person name="Kohler A."/>
            <person name="Nagy L.G."/>
            <person name="Floudas D."/>
            <person name="Copeland A."/>
            <person name="Barry K.W."/>
            <person name="Cichocki N."/>
            <person name="Veneault-Fourrey C."/>
            <person name="LaButti K."/>
            <person name="Lindquist E.A."/>
            <person name="Lipzen A."/>
            <person name="Lundell T."/>
            <person name="Morin E."/>
            <person name="Murat C."/>
            <person name="Sun H."/>
            <person name="Tunlid A."/>
            <person name="Henrissat B."/>
            <person name="Grigoriev I.V."/>
            <person name="Hibbett D.S."/>
            <person name="Martin F."/>
            <person name="Nordberg H.P."/>
            <person name="Cantor M.N."/>
            <person name="Hua S.X."/>
        </authorList>
    </citation>
    <scope>NUCLEOTIDE SEQUENCE [LARGE SCALE GENOMIC DNA]</scope>
    <source>
        <strain evidence="3">h7</strain>
    </source>
</reference>
<keyword evidence="3" id="KW-1185">Reference proteome</keyword>
<reference evidence="3" key="2">
    <citation type="submission" date="2015-01" db="EMBL/GenBank/DDBJ databases">
        <title>Evolutionary Origins and Diversification of the Mycorrhizal Mutualists.</title>
        <authorList>
            <consortium name="DOE Joint Genome Institute"/>
            <consortium name="Mycorrhizal Genomics Consortium"/>
            <person name="Kohler A."/>
            <person name="Kuo A."/>
            <person name="Nagy L.G."/>
            <person name="Floudas D."/>
            <person name="Copeland A."/>
            <person name="Barry K.W."/>
            <person name="Cichocki N."/>
            <person name="Veneault-Fourrey C."/>
            <person name="LaButti K."/>
            <person name="Lindquist E.A."/>
            <person name="Lipzen A."/>
            <person name="Lundell T."/>
            <person name="Morin E."/>
            <person name="Murat C."/>
            <person name="Riley R."/>
            <person name="Ohm R."/>
            <person name="Sun H."/>
            <person name="Tunlid A."/>
            <person name="Henrissat B."/>
            <person name="Grigoriev I.V."/>
            <person name="Hibbett D.S."/>
            <person name="Martin F."/>
        </authorList>
    </citation>
    <scope>NUCLEOTIDE SEQUENCE [LARGE SCALE GENOMIC DNA]</scope>
    <source>
        <strain evidence="3">h7</strain>
    </source>
</reference>
<name>A0A0C3CQI1_HEBCY</name>
<dbReference type="EMBL" id="KN831771">
    <property type="protein sequence ID" value="KIM46364.1"/>
    <property type="molecule type" value="Genomic_DNA"/>
</dbReference>
<protein>
    <submittedName>
        <fullName evidence="2">Uncharacterized protein</fullName>
    </submittedName>
</protein>
<proteinExistence type="predicted"/>
<feature type="compositionally biased region" description="Polar residues" evidence="1">
    <location>
        <begin position="171"/>
        <end position="180"/>
    </location>
</feature>
<feature type="compositionally biased region" description="Basic and acidic residues" evidence="1">
    <location>
        <begin position="45"/>
        <end position="58"/>
    </location>
</feature>
<evidence type="ECO:0000256" key="1">
    <source>
        <dbReference type="SAM" id="MobiDB-lite"/>
    </source>
</evidence>
<gene>
    <name evidence="2" type="ORF">M413DRAFT_312435</name>
</gene>
<dbReference type="OrthoDB" id="3438340at2759"/>
<dbReference type="AlphaFoldDB" id="A0A0C3CQI1"/>
<sequence length="310" mass="34014">MNSQDIDEDSVDIEALQAQIDLSMSFAQNLVSSWVEPHKLAKSSRNKDLERELSDYMRRPPRLGVGAVVPEGHSQGLSRETARLKGKLAGSKRPREQEEIGPSQLTLHDEDESRAISIKKKARVDPFDVVHGKKKKKHEATATPNAQLPFPIPEIEQTKGESSEEVEDVSTMLNDPTQLDVSPVKTKKKHKMRTSGASEDKSNVTHKLEDPKPDVSATGDQSSVACITSGNKNPSPRDPPNVISPKPTKMPRSLPAELANVPLLNLNGPLSSDHESDGDPAASTPASSPKKKRRRRKKKKHLANRDPANV</sequence>
<feature type="compositionally biased region" description="Basic and acidic residues" evidence="1">
    <location>
        <begin position="198"/>
        <end position="213"/>
    </location>
</feature>
<feature type="region of interest" description="Disordered" evidence="1">
    <location>
        <begin position="125"/>
        <end position="310"/>
    </location>
</feature>
<organism evidence="2 3">
    <name type="scientific">Hebeloma cylindrosporum</name>
    <dbReference type="NCBI Taxonomy" id="76867"/>
    <lineage>
        <taxon>Eukaryota</taxon>
        <taxon>Fungi</taxon>
        <taxon>Dikarya</taxon>
        <taxon>Basidiomycota</taxon>
        <taxon>Agaricomycotina</taxon>
        <taxon>Agaricomycetes</taxon>
        <taxon>Agaricomycetidae</taxon>
        <taxon>Agaricales</taxon>
        <taxon>Agaricineae</taxon>
        <taxon>Hymenogastraceae</taxon>
        <taxon>Hebeloma</taxon>
    </lineage>
</organism>
<dbReference type="Pfam" id="PF11595">
    <property type="entry name" value="DUF3245"/>
    <property type="match status" value="1"/>
</dbReference>
<feature type="compositionally biased region" description="Polar residues" evidence="1">
    <location>
        <begin position="218"/>
        <end position="234"/>
    </location>
</feature>
<evidence type="ECO:0000313" key="3">
    <source>
        <dbReference type="Proteomes" id="UP000053424"/>
    </source>
</evidence>
<feature type="compositionally biased region" description="Basic residues" evidence="1">
    <location>
        <begin position="289"/>
        <end position="302"/>
    </location>
</feature>
<dbReference type="Proteomes" id="UP000053424">
    <property type="component" value="Unassembled WGS sequence"/>
</dbReference>
<dbReference type="InterPro" id="IPR021641">
    <property type="entry name" value="DUF3245"/>
</dbReference>
<dbReference type="HOGENOM" id="CLU_071088_0_0_1"/>
<feature type="region of interest" description="Disordered" evidence="1">
    <location>
        <begin position="39"/>
        <end position="112"/>
    </location>
</feature>
<dbReference type="STRING" id="686832.A0A0C3CQI1"/>
<evidence type="ECO:0000313" key="2">
    <source>
        <dbReference type="EMBL" id="KIM46364.1"/>
    </source>
</evidence>
<accession>A0A0C3CQI1</accession>